<dbReference type="HOGENOM" id="CLU_066245_2_1_1"/>
<dbReference type="OrthoDB" id="2015992at2759"/>
<gene>
    <name evidence="7" type="ORF">PV09_03079</name>
</gene>
<keyword evidence="2" id="KW-0547">Nucleotide-binding</keyword>
<evidence type="ECO:0000256" key="3">
    <source>
        <dbReference type="ARBA" id="ARBA00022840"/>
    </source>
</evidence>
<dbReference type="InterPro" id="IPR037171">
    <property type="entry name" value="NagB/RpiA_transferase-like"/>
</dbReference>
<dbReference type="VEuPathDB" id="FungiDB:PV09_03079"/>
<dbReference type="InterPro" id="IPR024185">
    <property type="entry name" value="FTHF_cligase-like_sf"/>
</dbReference>
<reference evidence="7 8" key="1">
    <citation type="submission" date="2015-01" db="EMBL/GenBank/DDBJ databases">
        <title>The Genome Sequence of Ochroconis gallopava CBS43764.</title>
        <authorList>
            <consortium name="The Broad Institute Genomics Platform"/>
            <person name="Cuomo C."/>
            <person name="de Hoog S."/>
            <person name="Gorbushina A."/>
            <person name="Stielow B."/>
            <person name="Teixiera M."/>
            <person name="Abouelleil A."/>
            <person name="Chapman S.B."/>
            <person name="Priest M."/>
            <person name="Young S.K."/>
            <person name="Wortman J."/>
            <person name="Nusbaum C."/>
            <person name="Birren B."/>
        </authorList>
    </citation>
    <scope>NUCLEOTIDE SEQUENCE [LARGE SCALE GENOMIC DNA]</scope>
    <source>
        <strain evidence="7 8">CBS 43764</strain>
    </source>
</reference>
<keyword evidence="8" id="KW-1185">Reference proteome</keyword>
<evidence type="ECO:0000256" key="4">
    <source>
        <dbReference type="ARBA" id="ARBA00036539"/>
    </source>
</evidence>
<comment type="catalytic activity">
    <reaction evidence="4">
        <text>(6S)-5-formyl-5,6,7,8-tetrahydrofolate + ATP = (6R)-5,10-methenyltetrahydrofolate + ADP + phosphate</text>
        <dbReference type="Rhea" id="RHEA:10488"/>
        <dbReference type="ChEBI" id="CHEBI:30616"/>
        <dbReference type="ChEBI" id="CHEBI:43474"/>
        <dbReference type="ChEBI" id="CHEBI:57455"/>
        <dbReference type="ChEBI" id="CHEBI:57457"/>
        <dbReference type="ChEBI" id="CHEBI:456216"/>
        <dbReference type="EC" id="6.3.3.2"/>
    </reaction>
</comment>
<proteinExistence type="inferred from homology"/>
<dbReference type="GeneID" id="27311052"/>
<dbReference type="GO" id="GO:0005739">
    <property type="term" value="C:mitochondrion"/>
    <property type="evidence" value="ECO:0007669"/>
    <property type="project" value="TreeGrafter"/>
</dbReference>
<dbReference type="Gene3D" id="3.40.50.10420">
    <property type="entry name" value="NagB/RpiA/CoA transferase-like"/>
    <property type="match status" value="1"/>
</dbReference>
<dbReference type="FunCoup" id="A0A0D2AFY1">
    <property type="interactions" value="211"/>
</dbReference>
<feature type="region of interest" description="Disordered" evidence="6">
    <location>
        <begin position="1"/>
        <end position="20"/>
    </location>
</feature>
<dbReference type="AlphaFoldDB" id="A0A0D2AFY1"/>
<dbReference type="PANTHER" id="PTHR23407">
    <property type="entry name" value="ATPASE INHIBITOR/5-FORMYLTETRAHYDROFOLATE CYCLO-LIGASE"/>
    <property type="match status" value="1"/>
</dbReference>
<accession>A0A0D2AFY1</accession>
<dbReference type="EC" id="6.3.3.2" evidence="5"/>
<dbReference type="Proteomes" id="UP000053259">
    <property type="component" value="Unassembled WGS sequence"/>
</dbReference>
<sequence>MSTRQKDDNNEQTMAATRAAKKELRKALKATLASVEKDSVAAQSSKIVKTLFAQPEYQRAKRISVYLSMPSGEVHTPVIVRHALGAGKRVFVPYFYSVPAASQSSDAGSPAKKTMVMDMLELASLHDFETLALDAWGIPTPSEESIQHRANCFGGCGRSVDMPLGSQSGEGVDVVVTPGLGFDRACGRLGRGKGFYDRFFERCNKEAGLGARVPWKVGLSLVDQLLPAGKEIPMDGTDVRLDAVIAGDGSVFRRQAPPSTQS</sequence>
<dbReference type="STRING" id="253628.A0A0D2AFY1"/>
<comment type="similarity">
    <text evidence="1">Belongs to the 5-formyltetrahydrofolate cyclo-ligase family.</text>
</comment>
<dbReference type="GO" id="GO:0035999">
    <property type="term" value="P:tetrahydrofolate interconversion"/>
    <property type="evidence" value="ECO:0007669"/>
    <property type="project" value="TreeGrafter"/>
</dbReference>
<organism evidence="7 8">
    <name type="scientific">Verruconis gallopava</name>
    <dbReference type="NCBI Taxonomy" id="253628"/>
    <lineage>
        <taxon>Eukaryota</taxon>
        <taxon>Fungi</taxon>
        <taxon>Dikarya</taxon>
        <taxon>Ascomycota</taxon>
        <taxon>Pezizomycotina</taxon>
        <taxon>Dothideomycetes</taxon>
        <taxon>Pleosporomycetidae</taxon>
        <taxon>Venturiales</taxon>
        <taxon>Sympoventuriaceae</taxon>
        <taxon>Verruconis</taxon>
    </lineage>
</organism>
<dbReference type="InterPro" id="IPR002698">
    <property type="entry name" value="FTHF_cligase"/>
</dbReference>
<dbReference type="GO" id="GO:0005524">
    <property type="term" value="F:ATP binding"/>
    <property type="evidence" value="ECO:0007669"/>
    <property type="project" value="UniProtKB-KW"/>
</dbReference>
<evidence type="ECO:0000256" key="5">
    <source>
        <dbReference type="ARBA" id="ARBA00038966"/>
    </source>
</evidence>
<evidence type="ECO:0000313" key="7">
    <source>
        <dbReference type="EMBL" id="KIW05883.1"/>
    </source>
</evidence>
<evidence type="ECO:0000256" key="1">
    <source>
        <dbReference type="ARBA" id="ARBA00010638"/>
    </source>
</evidence>
<keyword evidence="7" id="KW-0436">Ligase</keyword>
<evidence type="ECO:0000313" key="8">
    <source>
        <dbReference type="Proteomes" id="UP000053259"/>
    </source>
</evidence>
<name>A0A0D2AFY1_9PEZI</name>
<dbReference type="GO" id="GO:0030272">
    <property type="term" value="F:5-formyltetrahydrofolate cyclo-ligase activity"/>
    <property type="evidence" value="ECO:0007669"/>
    <property type="project" value="UniProtKB-EC"/>
</dbReference>
<dbReference type="Pfam" id="PF01812">
    <property type="entry name" value="5-FTHF_cyc-lig"/>
    <property type="match status" value="1"/>
</dbReference>
<dbReference type="RefSeq" id="XP_016215752.1">
    <property type="nucleotide sequence ID" value="XM_016356229.1"/>
</dbReference>
<protein>
    <recommendedName>
        <fullName evidence="5">5-formyltetrahydrofolate cyclo-ligase</fullName>
        <ecNumber evidence="5">6.3.3.2</ecNumber>
    </recommendedName>
</protein>
<evidence type="ECO:0000256" key="2">
    <source>
        <dbReference type="ARBA" id="ARBA00022741"/>
    </source>
</evidence>
<dbReference type="PANTHER" id="PTHR23407:SF1">
    <property type="entry name" value="5-FORMYLTETRAHYDROFOLATE CYCLO-LIGASE"/>
    <property type="match status" value="1"/>
</dbReference>
<dbReference type="InParanoid" id="A0A0D2AFY1"/>
<evidence type="ECO:0000256" key="6">
    <source>
        <dbReference type="SAM" id="MobiDB-lite"/>
    </source>
</evidence>
<dbReference type="GO" id="GO:0009396">
    <property type="term" value="P:folic acid-containing compound biosynthetic process"/>
    <property type="evidence" value="ECO:0007669"/>
    <property type="project" value="TreeGrafter"/>
</dbReference>
<keyword evidence="3" id="KW-0067">ATP-binding</keyword>
<dbReference type="EMBL" id="KN847536">
    <property type="protein sequence ID" value="KIW05883.1"/>
    <property type="molecule type" value="Genomic_DNA"/>
</dbReference>
<dbReference type="SUPFAM" id="SSF100950">
    <property type="entry name" value="NagB/RpiA/CoA transferase-like"/>
    <property type="match status" value="1"/>
</dbReference>